<dbReference type="PRINTS" id="PR00032">
    <property type="entry name" value="HTHARAC"/>
</dbReference>
<dbReference type="SUPFAM" id="SSF46689">
    <property type="entry name" value="Homeodomain-like"/>
    <property type="match status" value="1"/>
</dbReference>
<keyword evidence="1" id="KW-0805">Transcription regulation</keyword>
<dbReference type="AlphaFoldDB" id="A0A0P0CMT7"/>
<dbReference type="EMBL" id="CP012898">
    <property type="protein sequence ID" value="ALJ04089.1"/>
    <property type="molecule type" value="Genomic_DNA"/>
</dbReference>
<accession>A0A0P0CMT7</accession>
<evidence type="ECO:0000256" key="2">
    <source>
        <dbReference type="ARBA" id="ARBA00023125"/>
    </source>
</evidence>
<evidence type="ECO:0000313" key="5">
    <source>
        <dbReference type="EMBL" id="ALJ04089.1"/>
    </source>
</evidence>
<keyword evidence="6" id="KW-1185">Reference proteome</keyword>
<dbReference type="RefSeq" id="WP_054724463.1">
    <property type="nucleotide sequence ID" value="NZ_CP012898.1"/>
</dbReference>
<gene>
    <name evidence="5" type="ORF">APS56_02480</name>
</gene>
<evidence type="ECO:0000259" key="4">
    <source>
        <dbReference type="PROSITE" id="PS01124"/>
    </source>
</evidence>
<protein>
    <recommendedName>
        <fullName evidence="4">HTH araC/xylS-type domain-containing protein</fullName>
    </recommendedName>
</protein>
<dbReference type="GO" id="GO:0043565">
    <property type="term" value="F:sequence-specific DNA binding"/>
    <property type="evidence" value="ECO:0007669"/>
    <property type="project" value="InterPro"/>
</dbReference>
<proteinExistence type="predicted"/>
<keyword evidence="2" id="KW-0238">DNA-binding</keyword>
<dbReference type="Pfam" id="PF12833">
    <property type="entry name" value="HTH_18"/>
    <property type="match status" value="1"/>
</dbReference>
<dbReference type="PANTHER" id="PTHR43280:SF32">
    <property type="entry name" value="TRANSCRIPTIONAL REGULATORY PROTEIN"/>
    <property type="match status" value="1"/>
</dbReference>
<organism evidence="5 6">
    <name type="scientific">Pseudalgibacter alginicilyticus</name>
    <dbReference type="NCBI Taxonomy" id="1736674"/>
    <lineage>
        <taxon>Bacteria</taxon>
        <taxon>Pseudomonadati</taxon>
        <taxon>Bacteroidota</taxon>
        <taxon>Flavobacteriia</taxon>
        <taxon>Flavobacteriales</taxon>
        <taxon>Flavobacteriaceae</taxon>
        <taxon>Pseudalgibacter</taxon>
    </lineage>
</organism>
<dbReference type="InterPro" id="IPR020449">
    <property type="entry name" value="Tscrpt_reg_AraC-type_HTH"/>
</dbReference>
<sequence>MKEKSIPFYTSINDFLESIPVNHRTKNPMFYCIRLEEHKDEIYKAPFRRDFFFIGLITSNGKTNVIYNNQDDHIKESFLTFQCSNLIYSFYKEKNTEGYLIYFKQEYFNFLKFDFFNEFPFFNILNINLFQLENNKYQELVPVFEEVFKSYENIDVFSKVTTHKFLALLYNLKEFTKIQNELQPLINSSHSITNQYLKLVNVHYLEKRTVKEYATLLNISASHLSKTVKTETNKKALSHINGRLIKEAKSLIQFTNLSIAEIAHQLGFSDASNFGNFFRKHTSTSPLTFRKNYTTR</sequence>
<dbReference type="Proteomes" id="UP000057981">
    <property type="component" value="Chromosome"/>
</dbReference>
<evidence type="ECO:0000256" key="1">
    <source>
        <dbReference type="ARBA" id="ARBA00023015"/>
    </source>
</evidence>
<name>A0A0P0CMT7_9FLAO</name>
<dbReference type="Gene3D" id="1.10.10.60">
    <property type="entry name" value="Homeodomain-like"/>
    <property type="match status" value="2"/>
</dbReference>
<dbReference type="PANTHER" id="PTHR43280">
    <property type="entry name" value="ARAC-FAMILY TRANSCRIPTIONAL REGULATOR"/>
    <property type="match status" value="1"/>
</dbReference>
<dbReference type="InterPro" id="IPR009057">
    <property type="entry name" value="Homeodomain-like_sf"/>
</dbReference>
<dbReference type="SMART" id="SM00342">
    <property type="entry name" value="HTH_ARAC"/>
    <property type="match status" value="1"/>
</dbReference>
<dbReference type="PROSITE" id="PS01124">
    <property type="entry name" value="HTH_ARAC_FAMILY_2"/>
    <property type="match status" value="1"/>
</dbReference>
<dbReference type="KEGG" id="ahz:APS56_02480"/>
<keyword evidence="3" id="KW-0804">Transcription</keyword>
<evidence type="ECO:0000313" key="6">
    <source>
        <dbReference type="Proteomes" id="UP000057981"/>
    </source>
</evidence>
<feature type="domain" description="HTH araC/xylS-type" evidence="4">
    <location>
        <begin position="194"/>
        <end position="292"/>
    </location>
</feature>
<evidence type="ECO:0000256" key="3">
    <source>
        <dbReference type="ARBA" id="ARBA00023163"/>
    </source>
</evidence>
<dbReference type="OrthoDB" id="632644at2"/>
<dbReference type="InterPro" id="IPR018060">
    <property type="entry name" value="HTH_AraC"/>
</dbReference>
<reference evidence="5 6" key="1">
    <citation type="submission" date="2015-10" db="EMBL/GenBank/DDBJ databases">
        <authorList>
            <person name="Gilbert D.G."/>
        </authorList>
    </citation>
    <scope>NUCLEOTIDE SEQUENCE [LARGE SCALE GENOMIC DNA]</scope>
    <source>
        <strain evidence="6">HZ-22</strain>
    </source>
</reference>
<dbReference type="STRING" id="1736674.APS56_02480"/>
<dbReference type="GO" id="GO:0003700">
    <property type="term" value="F:DNA-binding transcription factor activity"/>
    <property type="evidence" value="ECO:0007669"/>
    <property type="project" value="InterPro"/>
</dbReference>